<feature type="domain" description="PAZ" evidence="3">
    <location>
        <begin position="105"/>
        <end position="213"/>
    </location>
</feature>
<feature type="signal peptide" evidence="2">
    <location>
        <begin position="1"/>
        <end position="16"/>
    </location>
</feature>
<proteinExistence type="predicted"/>
<comment type="caution">
    <text evidence="4">The sequence shown here is derived from an EMBL/GenBank/DDBJ whole genome shotgun (WGS) entry which is preliminary data.</text>
</comment>
<dbReference type="InterPro" id="IPR036085">
    <property type="entry name" value="PAZ_dom_sf"/>
</dbReference>
<gene>
    <name evidence="4" type="ORF">PIB30_080574</name>
</gene>
<protein>
    <recommendedName>
        <fullName evidence="3">PAZ domain-containing protein</fullName>
    </recommendedName>
</protein>
<feature type="region of interest" description="Disordered" evidence="1">
    <location>
        <begin position="46"/>
        <end position="67"/>
    </location>
</feature>
<dbReference type="SMART" id="SM00949">
    <property type="entry name" value="PAZ"/>
    <property type="match status" value="1"/>
</dbReference>
<dbReference type="InterPro" id="IPR032474">
    <property type="entry name" value="Argonaute_N"/>
</dbReference>
<sequence>MPPSLHVCCSLYTVLAQLFSPSAGCSRRSLSCCSVSCHLHRNPGRAGRNDAGIDSPTDGEKKRMRRQSQSKTIKVVISYATNIPIQAITDALRGQDSEHFQEALRVLDIILRQHAAKQGCLLEKRVLKSLRIRVNNMEYKISGLSENPCRSQLFSLKHGKDENGEPRKIEITVYDYFKCHKNIELRHANFPCINVGKPRRPTYFLVELCTLISLQRYSNERKKALASVLKQINLITKHLVIQLSSSTLCNIANIIKFGTFN</sequence>
<evidence type="ECO:0000313" key="4">
    <source>
        <dbReference type="EMBL" id="MED6114476.1"/>
    </source>
</evidence>
<dbReference type="InterPro" id="IPR003100">
    <property type="entry name" value="PAZ_dom"/>
</dbReference>
<dbReference type="Pfam" id="PF16486">
    <property type="entry name" value="ArgoN"/>
    <property type="match status" value="1"/>
</dbReference>
<organism evidence="4 5">
    <name type="scientific">Stylosanthes scabra</name>
    <dbReference type="NCBI Taxonomy" id="79078"/>
    <lineage>
        <taxon>Eukaryota</taxon>
        <taxon>Viridiplantae</taxon>
        <taxon>Streptophyta</taxon>
        <taxon>Embryophyta</taxon>
        <taxon>Tracheophyta</taxon>
        <taxon>Spermatophyta</taxon>
        <taxon>Magnoliopsida</taxon>
        <taxon>eudicotyledons</taxon>
        <taxon>Gunneridae</taxon>
        <taxon>Pentapetalae</taxon>
        <taxon>rosids</taxon>
        <taxon>fabids</taxon>
        <taxon>Fabales</taxon>
        <taxon>Fabaceae</taxon>
        <taxon>Papilionoideae</taxon>
        <taxon>50 kb inversion clade</taxon>
        <taxon>dalbergioids sensu lato</taxon>
        <taxon>Dalbergieae</taxon>
        <taxon>Pterocarpus clade</taxon>
        <taxon>Stylosanthes</taxon>
    </lineage>
</organism>
<dbReference type="Gene3D" id="2.170.260.10">
    <property type="entry name" value="paz domain"/>
    <property type="match status" value="1"/>
</dbReference>
<feature type="chain" id="PRO_5046630407" description="PAZ domain-containing protein" evidence="2">
    <location>
        <begin position="17"/>
        <end position="261"/>
    </location>
</feature>
<dbReference type="CDD" id="cd02846">
    <property type="entry name" value="PAZ_argonaute_like"/>
    <property type="match status" value="1"/>
</dbReference>
<evidence type="ECO:0000256" key="1">
    <source>
        <dbReference type="SAM" id="MobiDB-lite"/>
    </source>
</evidence>
<reference evidence="4 5" key="1">
    <citation type="journal article" date="2023" name="Plants (Basel)">
        <title>Bridging the Gap: Combining Genomics and Transcriptomics Approaches to Understand Stylosanthes scabra, an Orphan Legume from the Brazilian Caatinga.</title>
        <authorList>
            <person name="Ferreira-Neto J.R.C."/>
            <person name="da Silva M.D."/>
            <person name="Binneck E."/>
            <person name="de Melo N.F."/>
            <person name="da Silva R.H."/>
            <person name="de Melo A.L.T.M."/>
            <person name="Pandolfi V."/>
            <person name="Bustamante F.O."/>
            <person name="Brasileiro-Vidal A.C."/>
            <person name="Benko-Iseppon A.M."/>
        </authorList>
    </citation>
    <scope>NUCLEOTIDE SEQUENCE [LARGE SCALE GENOMIC DNA]</scope>
    <source>
        <tissue evidence="4">Leaves</tissue>
    </source>
</reference>
<dbReference type="Pfam" id="PF02170">
    <property type="entry name" value="PAZ"/>
    <property type="match status" value="1"/>
</dbReference>
<keyword evidence="5" id="KW-1185">Reference proteome</keyword>
<dbReference type="PANTHER" id="PTHR22891">
    <property type="entry name" value="EUKARYOTIC TRANSLATION INITIATION FACTOR 2C"/>
    <property type="match status" value="1"/>
</dbReference>
<evidence type="ECO:0000313" key="5">
    <source>
        <dbReference type="Proteomes" id="UP001341840"/>
    </source>
</evidence>
<evidence type="ECO:0000259" key="3">
    <source>
        <dbReference type="PROSITE" id="PS50821"/>
    </source>
</evidence>
<dbReference type="Proteomes" id="UP001341840">
    <property type="component" value="Unassembled WGS sequence"/>
</dbReference>
<evidence type="ECO:0000256" key="2">
    <source>
        <dbReference type="SAM" id="SignalP"/>
    </source>
</evidence>
<name>A0ABU6QS58_9FABA</name>
<keyword evidence="2" id="KW-0732">Signal</keyword>
<dbReference type="SUPFAM" id="SSF101690">
    <property type="entry name" value="PAZ domain"/>
    <property type="match status" value="1"/>
</dbReference>
<dbReference type="EMBL" id="JASCZI010001177">
    <property type="protein sequence ID" value="MED6114476.1"/>
    <property type="molecule type" value="Genomic_DNA"/>
</dbReference>
<accession>A0ABU6QS58</accession>
<dbReference type="PROSITE" id="PS50821">
    <property type="entry name" value="PAZ"/>
    <property type="match status" value="1"/>
</dbReference>